<sequence>MRSRICINGRFRINSPLSCGRVVPHCRRRKRGVDVAESVPAEPRASGRVARRRDRRKAEIVRTATELLSRHGYQGMSLEDVAERTDIAKATLYHYFSGKDELVAAVLEALTVDVNSRLEAELEVVDTSSHLDQLRALIREQIHILTDTAPEVAAVFSWPTSWPASFEGIIKDSRRRHDAIFRRVVQAGVAAGEFDCPDPDVALHCLYGVLNQSPLWIRPSLPEAKRVELREAVVDTAARMFSLGV</sequence>
<dbReference type="Proteomes" id="UP001519535">
    <property type="component" value="Unassembled WGS sequence"/>
</dbReference>
<dbReference type="InterPro" id="IPR023772">
    <property type="entry name" value="DNA-bd_HTH_TetR-type_CS"/>
</dbReference>
<dbReference type="InterPro" id="IPR001387">
    <property type="entry name" value="Cro/C1-type_HTH"/>
</dbReference>
<dbReference type="PROSITE" id="PS01081">
    <property type="entry name" value="HTH_TETR_1"/>
    <property type="match status" value="1"/>
</dbReference>
<dbReference type="InterPro" id="IPR001647">
    <property type="entry name" value="HTH_TetR"/>
</dbReference>
<accession>A0ABS5RL45</accession>
<feature type="DNA-binding region" description="H-T-H motif" evidence="4">
    <location>
        <begin position="77"/>
        <end position="96"/>
    </location>
</feature>
<evidence type="ECO:0000313" key="8">
    <source>
        <dbReference type="Proteomes" id="UP001519535"/>
    </source>
</evidence>
<dbReference type="Pfam" id="PF00440">
    <property type="entry name" value="TetR_N"/>
    <property type="match status" value="1"/>
</dbReference>
<dbReference type="SUPFAM" id="SSF48498">
    <property type="entry name" value="Tetracyclin repressor-like, C-terminal domain"/>
    <property type="match status" value="1"/>
</dbReference>
<dbReference type="InterPro" id="IPR009057">
    <property type="entry name" value="Homeodomain-like_sf"/>
</dbReference>
<keyword evidence="2 4" id="KW-0238">DNA-binding</keyword>
<keyword evidence="3" id="KW-0804">Transcription</keyword>
<dbReference type="PRINTS" id="PR00455">
    <property type="entry name" value="HTHTETR"/>
</dbReference>
<evidence type="ECO:0000259" key="5">
    <source>
        <dbReference type="PROSITE" id="PS50943"/>
    </source>
</evidence>
<dbReference type="Gene3D" id="1.10.357.10">
    <property type="entry name" value="Tetracycline Repressor, domain 2"/>
    <property type="match status" value="1"/>
</dbReference>
<dbReference type="PANTHER" id="PTHR30055:SF234">
    <property type="entry name" value="HTH-TYPE TRANSCRIPTIONAL REGULATOR BETI"/>
    <property type="match status" value="1"/>
</dbReference>
<dbReference type="EMBL" id="JAHCLR010000028">
    <property type="protein sequence ID" value="MBS9534717.1"/>
    <property type="molecule type" value="Genomic_DNA"/>
</dbReference>
<feature type="domain" description="HTH cro/C1-type" evidence="5">
    <location>
        <begin position="74"/>
        <end position="117"/>
    </location>
</feature>
<dbReference type="Pfam" id="PF17932">
    <property type="entry name" value="TetR_C_24"/>
    <property type="match status" value="1"/>
</dbReference>
<keyword evidence="8" id="KW-1185">Reference proteome</keyword>
<dbReference type="PANTHER" id="PTHR30055">
    <property type="entry name" value="HTH-TYPE TRANSCRIPTIONAL REGULATOR RUTR"/>
    <property type="match status" value="1"/>
</dbReference>
<gene>
    <name evidence="7" type="ORF">KIH27_14075</name>
</gene>
<evidence type="ECO:0000256" key="2">
    <source>
        <dbReference type="ARBA" id="ARBA00023125"/>
    </source>
</evidence>
<keyword evidence="1" id="KW-0805">Transcription regulation</keyword>
<dbReference type="SUPFAM" id="SSF46689">
    <property type="entry name" value="Homeodomain-like"/>
    <property type="match status" value="1"/>
</dbReference>
<proteinExistence type="predicted"/>
<feature type="domain" description="HTH tetR-type" evidence="6">
    <location>
        <begin position="54"/>
        <end position="114"/>
    </location>
</feature>
<reference evidence="7 8" key="1">
    <citation type="submission" date="2021-05" db="EMBL/GenBank/DDBJ databases">
        <title>Mycobacterium acidophilum sp. nov., an extremely acid-tolerant member of the genus Mycobacterium.</title>
        <authorList>
            <person name="Xia J."/>
        </authorList>
    </citation>
    <scope>NUCLEOTIDE SEQUENCE [LARGE SCALE GENOMIC DNA]</scope>
    <source>
        <strain evidence="7 8">M1</strain>
    </source>
</reference>
<name>A0ABS5RL45_9MYCO</name>
<dbReference type="InterPro" id="IPR041490">
    <property type="entry name" value="KstR2_TetR_C"/>
</dbReference>
<dbReference type="InterPro" id="IPR036271">
    <property type="entry name" value="Tet_transcr_reg_TetR-rel_C_sf"/>
</dbReference>
<protein>
    <submittedName>
        <fullName evidence="7">TetR/AcrR family transcriptional regulator</fullName>
    </submittedName>
</protein>
<evidence type="ECO:0000256" key="1">
    <source>
        <dbReference type="ARBA" id="ARBA00023015"/>
    </source>
</evidence>
<organism evidence="7 8">
    <name type="scientific">Mycolicibacter acidiphilus</name>
    <dbReference type="NCBI Taxonomy" id="2835306"/>
    <lineage>
        <taxon>Bacteria</taxon>
        <taxon>Bacillati</taxon>
        <taxon>Actinomycetota</taxon>
        <taxon>Actinomycetes</taxon>
        <taxon>Mycobacteriales</taxon>
        <taxon>Mycobacteriaceae</taxon>
        <taxon>Mycolicibacter</taxon>
    </lineage>
</organism>
<comment type="caution">
    <text evidence="7">The sequence shown here is derived from an EMBL/GenBank/DDBJ whole genome shotgun (WGS) entry which is preliminary data.</text>
</comment>
<evidence type="ECO:0000313" key="7">
    <source>
        <dbReference type="EMBL" id="MBS9534717.1"/>
    </source>
</evidence>
<dbReference type="CDD" id="cd00093">
    <property type="entry name" value="HTH_XRE"/>
    <property type="match status" value="1"/>
</dbReference>
<evidence type="ECO:0000256" key="3">
    <source>
        <dbReference type="ARBA" id="ARBA00023163"/>
    </source>
</evidence>
<evidence type="ECO:0000259" key="6">
    <source>
        <dbReference type="PROSITE" id="PS50977"/>
    </source>
</evidence>
<dbReference type="PROSITE" id="PS50943">
    <property type="entry name" value="HTH_CROC1"/>
    <property type="match status" value="1"/>
</dbReference>
<dbReference type="InterPro" id="IPR050109">
    <property type="entry name" value="HTH-type_TetR-like_transc_reg"/>
</dbReference>
<evidence type="ECO:0000256" key="4">
    <source>
        <dbReference type="PROSITE-ProRule" id="PRU00335"/>
    </source>
</evidence>
<dbReference type="Gene3D" id="1.10.10.60">
    <property type="entry name" value="Homeodomain-like"/>
    <property type="match status" value="1"/>
</dbReference>
<dbReference type="PROSITE" id="PS50977">
    <property type="entry name" value="HTH_TETR_2"/>
    <property type="match status" value="1"/>
</dbReference>